<dbReference type="EMBL" id="MCGR01000029">
    <property type="protein sequence ID" value="ORY78452.1"/>
    <property type="molecule type" value="Genomic_DNA"/>
</dbReference>
<sequence>ASPPSSPRLPLELLGQIIEEAAGDPDELEYTTLRHFCLTSKSILPFARQALYRDISVTFNDHEYFDSESAEIPVDPLEAERFWFATNGEALEATLAQAPHLAQMVRRVTFDWVADRQGSIHLSRHVVESLLLICPNIAAFAVVDPYYEESEAVVLGLLQGEANLVELDVGYMPHVPLLL</sequence>
<proteinExistence type="predicted"/>
<organism evidence="1 2">
    <name type="scientific">Leucosporidium creatinivorum</name>
    <dbReference type="NCBI Taxonomy" id="106004"/>
    <lineage>
        <taxon>Eukaryota</taxon>
        <taxon>Fungi</taxon>
        <taxon>Dikarya</taxon>
        <taxon>Basidiomycota</taxon>
        <taxon>Pucciniomycotina</taxon>
        <taxon>Microbotryomycetes</taxon>
        <taxon>Leucosporidiales</taxon>
        <taxon>Leucosporidium</taxon>
    </lineage>
</organism>
<dbReference type="InParanoid" id="A0A1Y2F3L4"/>
<comment type="caution">
    <text evidence="1">The sequence shown here is derived from an EMBL/GenBank/DDBJ whole genome shotgun (WGS) entry which is preliminary data.</text>
</comment>
<evidence type="ECO:0000313" key="1">
    <source>
        <dbReference type="EMBL" id="ORY78452.1"/>
    </source>
</evidence>
<gene>
    <name evidence="1" type="ORF">BCR35DRAFT_305087</name>
</gene>
<reference evidence="1 2" key="1">
    <citation type="submission" date="2016-07" db="EMBL/GenBank/DDBJ databases">
        <title>Pervasive Adenine N6-methylation of Active Genes in Fungi.</title>
        <authorList>
            <consortium name="DOE Joint Genome Institute"/>
            <person name="Mondo S.J."/>
            <person name="Dannebaum R.O."/>
            <person name="Kuo R.C."/>
            <person name="Labutti K."/>
            <person name="Haridas S."/>
            <person name="Kuo A."/>
            <person name="Salamov A."/>
            <person name="Ahrendt S.R."/>
            <person name="Lipzen A."/>
            <person name="Sullivan W."/>
            <person name="Andreopoulos W.B."/>
            <person name="Clum A."/>
            <person name="Lindquist E."/>
            <person name="Daum C."/>
            <person name="Ramamoorthy G.K."/>
            <person name="Gryganskyi A."/>
            <person name="Culley D."/>
            <person name="Magnuson J.K."/>
            <person name="James T.Y."/>
            <person name="O'Malley M.A."/>
            <person name="Stajich J.E."/>
            <person name="Spatafora J.W."/>
            <person name="Visel A."/>
            <person name="Grigoriev I.V."/>
        </authorList>
    </citation>
    <scope>NUCLEOTIDE SEQUENCE [LARGE SCALE GENOMIC DNA]</scope>
    <source>
        <strain evidence="1 2">62-1032</strain>
    </source>
</reference>
<name>A0A1Y2F3L4_9BASI</name>
<feature type="non-terminal residue" evidence="1">
    <location>
        <position position="179"/>
    </location>
</feature>
<dbReference type="OrthoDB" id="2788229at2759"/>
<accession>A0A1Y2F3L4</accession>
<dbReference type="Proteomes" id="UP000193467">
    <property type="component" value="Unassembled WGS sequence"/>
</dbReference>
<keyword evidence="2" id="KW-1185">Reference proteome</keyword>
<evidence type="ECO:0008006" key="3">
    <source>
        <dbReference type="Google" id="ProtNLM"/>
    </source>
</evidence>
<dbReference type="AlphaFoldDB" id="A0A1Y2F3L4"/>
<protein>
    <recommendedName>
        <fullName evidence="3">F-box domain-containing protein</fullName>
    </recommendedName>
</protein>
<feature type="non-terminal residue" evidence="1">
    <location>
        <position position="1"/>
    </location>
</feature>
<evidence type="ECO:0000313" key="2">
    <source>
        <dbReference type="Proteomes" id="UP000193467"/>
    </source>
</evidence>